<dbReference type="Gene3D" id="3.40.50.12620">
    <property type="match status" value="1"/>
</dbReference>
<reference evidence="4" key="1">
    <citation type="submission" date="2011-02" db="EMBL/GenBank/DDBJ databases">
        <title>The Genome Sequence of Capsaspora owczarzaki ATCC 30864.</title>
        <authorList>
            <person name="Russ C."/>
            <person name="Cuomo C."/>
            <person name="Burger G."/>
            <person name="Gray M.W."/>
            <person name="Holland P.W.H."/>
            <person name="King N."/>
            <person name="Lang F.B.F."/>
            <person name="Roger A.J."/>
            <person name="Ruiz-Trillo I."/>
            <person name="Young S.K."/>
            <person name="Zeng Q."/>
            <person name="Gargeya S."/>
            <person name="Alvarado L."/>
            <person name="Berlin A."/>
            <person name="Chapman S.B."/>
            <person name="Chen Z."/>
            <person name="Freedman E."/>
            <person name="Gellesch M."/>
            <person name="Goldberg J."/>
            <person name="Griggs A."/>
            <person name="Gujja S."/>
            <person name="Heilman E."/>
            <person name="Heiman D."/>
            <person name="Howarth C."/>
            <person name="Mehta T."/>
            <person name="Neiman D."/>
            <person name="Pearson M."/>
            <person name="Roberts A."/>
            <person name="Saif S."/>
            <person name="Shea T."/>
            <person name="Shenoy N."/>
            <person name="Sisk P."/>
            <person name="Stolte C."/>
            <person name="Sykes S."/>
            <person name="White J."/>
            <person name="Yandava C."/>
            <person name="Haas B."/>
            <person name="Nusbaum C."/>
            <person name="Birren B."/>
        </authorList>
    </citation>
    <scope>NUCLEOTIDE SEQUENCE</scope>
    <source>
        <strain evidence="4">ATCC 30864</strain>
    </source>
</reference>
<protein>
    <submittedName>
        <fullName evidence="3">Glucokinase regulatory protein</fullName>
    </submittedName>
</protein>
<dbReference type="InterPro" id="IPR005486">
    <property type="entry name" value="Glucokinase_regulatory_CS"/>
</dbReference>
<dbReference type="GO" id="GO:1901135">
    <property type="term" value="P:carbohydrate derivative metabolic process"/>
    <property type="evidence" value="ECO:0007669"/>
    <property type="project" value="InterPro"/>
</dbReference>
<feature type="domain" description="SIS" evidence="2">
    <location>
        <begin position="321"/>
        <end position="524"/>
    </location>
</feature>
<dbReference type="RefSeq" id="XP_004346283.1">
    <property type="nucleotide sequence ID" value="XM_004346233.2"/>
</dbReference>
<organism evidence="3 4">
    <name type="scientific">Capsaspora owczarzaki (strain ATCC 30864)</name>
    <dbReference type="NCBI Taxonomy" id="595528"/>
    <lineage>
        <taxon>Eukaryota</taxon>
        <taxon>Filasterea</taxon>
        <taxon>Capsaspora</taxon>
    </lineage>
</organism>
<sequence>MLPQSTVSITETSNELTSELDSAGADEIVRLLRCSDAQLFGGYRHYEGLMDETTIATLEQIAACISRNILHNRPAAGGRDADAAATTTTTTTRVVISGAGTSGRMAFVCASTFNRVLEKLGLPKLFAYICAGGDSALFTSQEAPEDNWRAGIQTLVEASQNASKVVYIGITCGLAAPFVAAQLDYCMQHLDVFTPVLLGFNPLHLARRIKVEQWHHTFASVCEQLVQVSFPQVEAAKAQGFILTPIVGPEPITGSTRMKGGSATKIILDVMFVRAFQLAKLLGGGVESADQSVAALLQECLLAMQETYLQARAIGQVVQLAGDSLRSGGRILYLGSDSLGIMGLIDASECAPTYGATYDDVRGFLHGCFDTLGNVEGNLHEKAAPAQQQLASSPGPSCATVGSATFDIGLGSFTRNMLPTLSPRDLVIAIVSDNPSGRDAVYRTLEAASGRGSKTAVIACTGASPASAALQLPASALAAVRVRLQRTSPISDGGLAASAPIHLEFAAKLVCNAITTGAHVLRGKVLGNHMIDLRVSNTKLFHRAIGIISRFANVDEAMARDSLVRSIHTDSSALSELANLDISEHVRVATTSQRVVPRAIVLAIAALRNQNLSAQAANAMLDSHPIVRDAVRHLLNPSRP</sequence>
<dbReference type="GO" id="GO:0030246">
    <property type="term" value="F:carbohydrate binding"/>
    <property type="evidence" value="ECO:0007669"/>
    <property type="project" value="TreeGrafter"/>
</dbReference>
<dbReference type="Pfam" id="PF22198">
    <property type="entry name" value="GKRP_SIS_2"/>
    <property type="match status" value="1"/>
</dbReference>
<dbReference type="OrthoDB" id="311172at2759"/>
<dbReference type="PROSITE" id="PS01272">
    <property type="entry name" value="GCKR"/>
    <property type="match status" value="1"/>
</dbReference>
<dbReference type="Pfam" id="PF22645">
    <property type="entry name" value="GKRP_SIS_N"/>
    <property type="match status" value="1"/>
</dbReference>
<dbReference type="GO" id="GO:0070095">
    <property type="term" value="F:fructose-6-phosphate binding"/>
    <property type="evidence" value="ECO:0007669"/>
    <property type="project" value="TreeGrafter"/>
</dbReference>
<dbReference type="SUPFAM" id="SSF53697">
    <property type="entry name" value="SIS domain"/>
    <property type="match status" value="2"/>
</dbReference>
<evidence type="ECO:0000256" key="1">
    <source>
        <dbReference type="ARBA" id="ARBA00023277"/>
    </source>
</evidence>
<dbReference type="Pfam" id="PF20741">
    <property type="entry name" value="GKRP-like_C"/>
    <property type="match status" value="1"/>
</dbReference>
<dbReference type="InterPro" id="IPR001347">
    <property type="entry name" value="SIS_dom"/>
</dbReference>
<feature type="domain" description="SIS" evidence="2">
    <location>
        <begin position="84"/>
        <end position="281"/>
    </location>
</feature>
<evidence type="ECO:0000313" key="3">
    <source>
        <dbReference type="EMBL" id="KJE95124.1"/>
    </source>
</evidence>
<keyword evidence="4" id="KW-1185">Reference proteome</keyword>
<keyword evidence="3" id="KW-0808">Transferase</keyword>
<dbReference type="PhylomeDB" id="A0A0D2X3Y6"/>
<dbReference type="GO" id="GO:0016301">
    <property type="term" value="F:kinase activity"/>
    <property type="evidence" value="ECO:0007669"/>
    <property type="project" value="UniProtKB-KW"/>
</dbReference>
<dbReference type="GO" id="GO:0004857">
    <property type="term" value="F:enzyme inhibitor activity"/>
    <property type="evidence" value="ECO:0007669"/>
    <property type="project" value="TreeGrafter"/>
</dbReference>
<dbReference type="Gene3D" id="3.40.50.10490">
    <property type="entry name" value="Glucose-6-phosphate isomerase like protein, domain 1"/>
    <property type="match status" value="2"/>
</dbReference>
<gene>
    <name evidence="3" type="ORF">CAOG_005610</name>
</gene>
<dbReference type="AlphaFoldDB" id="A0A0D2X3Y6"/>
<dbReference type="Gene3D" id="1.10.8.1080">
    <property type="match status" value="1"/>
</dbReference>
<name>A0A0D2X3Y6_CAPO3</name>
<dbReference type="PANTHER" id="PTHR10088">
    <property type="entry name" value="GLUCOKINASE REGULATORY PROTEIN"/>
    <property type="match status" value="1"/>
</dbReference>
<dbReference type="InterPro" id="IPR040190">
    <property type="entry name" value="MURQ/GCKR"/>
</dbReference>
<dbReference type="GO" id="GO:0042593">
    <property type="term" value="P:glucose homeostasis"/>
    <property type="evidence" value="ECO:0007669"/>
    <property type="project" value="TreeGrafter"/>
</dbReference>
<dbReference type="GO" id="GO:0009750">
    <property type="term" value="P:response to fructose"/>
    <property type="evidence" value="ECO:0007669"/>
    <property type="project" value="TreeGrafter"/>
</dbReference>
<dbReference type="PROSITE" id="PS51464">
    <property type="entry name" value="SIS"/>
    <property type="match status" value="2"/>
</dbReference>
<evidence type="ECO:0000313" key="4">
    <source>
        <dbReference type="Proteomes" id="UP000008743"/>
    </source>
</evidence>
<dbReference type="STRING" id="595528.A0A0D2X3Y6"/>
<accession>A0A0D2X3Y6</accession>
<keyword evidence="1" id="KW-0119">Carbohydrate metabolism</keyword>
<dbReference type="InterPro" id="IPR054017">
    <property type="entry name" value="GKRP_SIS_2"/>
</dbReference>
<dbReference type="GO" id="GO:0019899">
    <property type="term" value="F:enzyme binding"/>
    <property type="evidence" value="ECO:0007669"/>
    <property type="project" value="TreeGrafter"/>
</dbReference>
<dbReference type="EMBL" id="KE346368">
    <property type="protein sequence ID" value="KJE95124.1"/>
    <property type="molecule type" value="Genomic_DNA"/>
</dbReference>
<keyword evidence="3" id="KW-0418">Kinase</keyword>
<dbReference type="PANTHER" id="PTHR10088:SF4">
    <property type="entry name" value="GLUCOKINASE REGULATORY PROTEIN"/>
    <property type="match status" value="1"/>
</dbReference>
<dbReference type="GO" id="GO:0005654">
    <property type="term" value="C:nucleoplasm"/>
    <property type="evidence" value="ECO:0007669"/>
    <property type="project" value="TreeGrafter"/>
</dbReference>
<dbReference type="eggNOG" id="ENOG502QS2J">
    <property type="taxonomic scope" value="Eukaryota"/>
</dbReference>
<proteinExistence type="predicted"/>
<dbReference type="InParanoid" id="A0A0D2X3Y6"/>
<dbReference type="InterPro" id="IPR046348">
    <property type="entry name" value="SIS_dom_sf"/>
</dbReference>
<evidence type="ECO:0000259" key="2">
    <source>
        <dbReference type="PROSITE" id="PS51464"/>
    </source>
</evidence>
<dbReference type="Proteomes" id="UP000008743">
    <property type="component" value="Unassembled WGS sequence"/>
</dbReference>
<dbReference type="OMA" id="WESADYE"/>
<dbReference type="GO" id="GO:0005829">
    <property type="term" value="C:cytosol"/>
    <property type="evidence" value="ECO:0007669"/>
    <property type="project" value="TreeGrafter"/>
</dbReference>